<sequence length="233" mass="27563">MRVITALEDLHITYYNVKTIKDKFISKGQNIPPFVIIYGQTYNIDQEQAVDLIKKNKIQVDIYETVVFEEKDGSKVYDPKNNYIALKEIDIKYTKGEGKILKFPFRPDECIPPFRLQVYVRQDLTEEINKGYVKPENIIEFIDPTMTVDKLVEDQKEILLQTIHPYDEQANYQTEMFLKIPYQYVSNNKLYIQLVGIYSKESIPLEFENHNVFFKRLSLQKFINRGQVTEVLK</sequence>
<accession>V6LTE1</accession>
<dbReference type="Proteomes" id="UP000018208">
    <property type="component" value="Unassembled WGS sequence"/>
</dbReference>
<evidence type="ECO:0000313" key="2">
    <source>
        <dbReference type="EMBL" id="KAH0570725.1"/>
    </source>
</evidence>
<name>V6LTE1_9EUKA</name>
<reference evidence="1 2" key="1">
    <citation type="journal article" date="2014" name="PLoS Genet.">
        <title>The Genome of Spironucleus salmonicida Highlights a Fish Pathogen Adapted to Fluctuating Environments.</title>
        <authorList>
            <person name="Xu F."/>
            <person name="Jerlstrom-Hultqvist J."/>
            <person name="Einarsson E."/>
            <person name="Astvaldsson A."/>
            <person name="Svard S.G."/>
            <person name="Andersson J.O."/>
        </authorList>
    </citation>
    <scope>NUCLEOTIDE SEQUENCE</scope>
    <source>
        <strain evidence="2">ATCC 50377</strain>
    </source>
</reference>
<dbReference type="AlphaFoldDB" id="V6LTE1"/>
<proteinExistence type="predicted"/>
<dbReference type="EMBL" id="AUWU02000007">
    <property type="protein sequence ID" value="KAH0570725.1"/>
    <property type="molecule type" value="Genomic_DNA"/>
</dbReference>
<evidence type="ECO:0000313" key="1">
    <source>
        <dbReference type="EMBL" id="EST47523.1"/>
    </source>
</evidence>
<evidence type="ECO:0000313" key="3">
    <source>
        <dbReference type="Proteomes" id="UP000018208"/>
    </source>
</evidence>
<keyword evidence="3" id="KW-1185">Reference proteome</keyword>
<gene>
    <name evidence="1" type="ORF">SS50377_12507</name>
    <name evidence="2" type="ORF">SS50377_27011</name>
</gene>
<protein>
    <submittedName>
        <fullName evidence="1">Uncharacterized protein</fullName>
    </submittedName>
</protein>
<dbReference type="VEuPathDB" id="GiardiaDB:SS50377_27011"/>
<reference evidence="2" key="2">
    <citation type="submission" date="2020-12" db="EMBL/GenBank/DDBJ databases">
        <title>New Spironucleus salmonicida genome in near-complete chromosomes.</title>
        <authorList>
            <person name="Xu F."/>
            <person name="Kurt Z."/>
            <person name="Jimenez-Gonzalez A."/>
            <person name="Astvaldsson A."/>
            <person name="Andersson J.O."/>
            <person name="Svard S.G."/>
        </authorList>
    </citation>
    <scope>NUCLEOTIDE SEQUENCE</scope>
    <source>
        <strain evidence="2">ATCC 50377</strain>
    </source>
</reference>
<dbReference type="EMBL" id="KI546040">
    <property type="protein sequence ID" value="EST47523.1"/>
    <property type="molecule type" value="Genomic_DNA"/>
</dbReference>
<organism evidence="1">
    <name type="scientific">Spironucleus salmonicida</name>
    <dbReference type="NCBI Taxonomy" id="348837"/>
    <lineage>
        <taxon>Eukaryota</taxon>
        <taxon>Metamonada</taxon>
        <taxon>Diplomonadida</taxon>
        <taxon>Hexamitidae</taxon>
        <taxon>Hexamitinae</taxon>
        <taxon>Spironucleus</taxon>
    </lineage>
</organism>